<comment type="caution">
    <text evidence="2">The sequence shown here is derived from an EMBL/GenBank/DDBJ whole genome shotgun (WGS) entry which is preliminary data.</text>
</comment>
<sequence>MCLTEMGVQDGVRRDEGGGEGEIEDVEGFGKRDISPLCLVERTRACGVQTQPRLYAIRWGHLFAIEPVRP</sequence>
<dbReference type="AlphaFoldDB" id="A0A8J3I0U6"/>
<organism evidence="2 3">
    <name type="scientific">Ktedonospora formicarum</name>
    <dbReference type="NCBI Taxonomy" id="2778364"/>
    <lineage>
        <taxon>Bacteria</taxon>
        <taxon>Bacillati</taxon>
        <taxon>Chloroflexota</taxon>
        <taxon>Ktedonobacteria</taxon>
        <taxon>Ktedonobacterales</taxon>
        <taxon>Ktedonobacteraceae</taxon>
        <taxon>Ktedonospora</taxon>
    </lineage>
</organism>
<feature type="region of interest" description="Disordered" evidence="1">
    <location>
        <begin position="1"/>
        <end position="26"/>
    </location>
</feature>
<protein>
    <submittedName>
        <fullName evidence="2">Uncharacterized protein</fullName>
    </submittedName>
</protein>
<accession>A0A8J3I0U6</accession>
<name>A0A8J3I0U6_9CHLR</name>
<evidence type="ECO:0000256" key="1">
    <source>
        <dbReference type="SAM" id="MobiDB-lite"/>
    </source>
</evidence>
<dbReference type="Proteomes" id="UP000612362">
    <property type="component" value="Unassembled WGS sequence"/>
</dbReference>
<evidence type="ECO:0000313" key="2">
    <source>
        <dbReference type="EMBL" id="GHO47249.1"/>
    </source>
</evidence>
<dbReference type="EMBL" id="BNJF01000003">
    <property type="protein sequence ID" value="GHO47249.1"/>
    <property type="molecule type" value="Genomic_DNA"/>
</dbReference>
<keyword evidence="3" id="KW-1185">Reference proteome</keyword>
<proteinExistence type="predicted"/>
<gene>
    <name evidence="2" type="ORF">KSX_54120</name>
</gene>
<reference evidence="2" key="1">
    <citation type="submission" date="2020-10" db="EMBL/GenBank/DDBJ databases">
        <title>Taxonomic study of unclassified bacteria belonging to the class Ktedonobacteria.</title>
        <authorList>
            <person name="Yabe S."/>
            <person name="Wang C.M."/>
            <person name="Zheng Y."/>
            <person name="Sakai Y."/>
            <person name="Cavaletti L."/>
            <person name="Monciardini P."/>
            <person name="Donadio S."/>
        </authorList>
    </citation>
    <scope>NUCLEOTIDE SEQUENCE</scope>
    <source>
        <strain evidence="2">SOSP1-1</strain>
    </source>
</reference>
<evidence type="ECO:0000313" key="3">
    <source>
        <dbReference type="Proteomes" id="UP000612362"/>
    </source>
</evidence>